<dbReference type="PROSITE" id="PS51620">
    <property type="entry name" value="SAM_TRM61"/>
    <property type="match status" value="1"/>
</dbReference>
<sequence>MPLLQGRSSSPNACDGDLIIVQEKYNALTPVVLRAGSFLNNRYGRFAHDDVIGHPLGRRWEAKSHPGTGSGTQACAGFVHALKPTPELWSLAMFHRTQIVYPHDSAVITLFLDLRPGQVLIESGTGSGSASVAFARAVAPLGQVRSFEFHKPRADAAQKDFRALGLEHVVKVTGGVDVVKQGFLGVNDGEADAVFLDLPAPYLMGEEVARVLKPNGTVCTFSPCLEQVQKSAEMFRKGPFHSVRTVTAPVRTYETREQILGTPGFDELQESQKDVANPALNDESSRHRKRQRIELSGSTRRKLKTAGAERLEMADKNDGRHDGRVIRVAARLHSRPFSSMKGHTSYLTFARRKRGNVKASPNNGAGPKLLLGDAKSGADGSGISRRESCIIS</sequence>
<comment type="subcellular location">
    <subcellularLocation>
        <location evidence="1">Nucleus</location>
    </subcellularLocation>
</comment>
<dbReference type="Gramene" id="CDF41047">
    <property type="protein sequence ID" value="CDF41047"/>
    <property type="gene ID" value="CHC_T00007660001"/>
</dbReference>
<dbReference type="PANTHER" id="PTHR12133">
    <property type="entry name" value="TRNA (ADENINE(58)-N(1))-METHYLTRANSFERASE"/>
    <property type="match status" value="1"/>
</dbReference>
<dbReference type="PhylomeDB" id="R7QRE0"/>
<feature type="domain" description="tRNA (adenine(58)-N(1))-methyltransferase catalytic subunit TRM61 C-terminal" evidence="11">
    <location>
        <begin position="77"/>
        <end position="351"/>
    </location>
</feature>
<dbReference type="OrthoDB" id="1925287at2759"/>
<evidence type="ECO:0000256" key="1">
    <source>
        <dbReference type="ARBA" id="ARBA00004123"/>
    </source>
</evidence>
<dbReference type="KEGG" id="ccp:CHC_T00007660001"/>
<evidence type="ECO:0000256" key="4">
    <source>
        <dbReference type="ARBA" id="ARBA00022679"/>
    </source>
</evidence>
<dbReference type="EC" id="2.1.1.220" evidence="2 8"/>
<dbReference type="GO" id="GO:0160107">
    <property type="term" value="F:tRNA (adenine(58)-N1)-methyltransferase activity"/>
    <property type="evidence" value="ECO:0007669"/>
    <property type="project" value="UniProtKB-EC"/>
</dbReference>
<dbReference type="RefSeq" id="XP_005711341.1">
    <property type="nucleotide sequence ID" value="XM_005711284.1"/>
</dbReference>
<feature type="binding site" evidence="9">
    <location>
        <position position="148"/>
    </location>
    <ligand>
        <name>S-adenosyl-L-methionine</name>
        <dbReference type="ChEBI" id="CHEBI:59789"/>
    </ligand>
</feature>
<name>R7QRE0_CHOCR</name>
<dbReference type="AlphaFoldDB" id="R7QRE0"/>
<dbReference type="SUPFAM" id="SSF53335">
    <property type="entry name" value="S-adenosyl-L-methionine-dependent methyltransferases"/>
    <property type="match status" value="1"/>
</dbReference>
<evidence type="ECO:0000256" key="8">
    <source>
        <dbReference type="PIRNR" id="PIRNR017269"/>
    </source>
</evidence>
<dbReference type="OMA" id="TYEVHEW"/>
<keyword evidence="7" id="KW-0539">Nucleus</keyword>
<evidence type="ECO:0000256" key="5">
    <source>
        <dbReference type="ARBA" id="ARBA00022691"/>
    </source>
</evidence>
<dbReference type="GeneID" id="17319053"/>
<comment type="similarity">
    <text evidence="8">Belongs to the class I-like SAM-binding methyltransferase superfamily. TRM61 family.</text>
</comment>
<protein>
    <recommendedName>
        <fullName evidence="2 8">tRNA (adenine(58)-N(1))-methyltransferase</fullName>
        <ecNumber evidence="2 8">2.1.1.220</ecNumber>
    </recommendedName>
</protein>
<evidence type="ECO:0000256" key="9">
    <source>
        <dbReference type="PIRSR" id="PIRSR017269-1"/>
    </source>
</evidence>
<evidence type="ECO:0000256" key="2">
    <source>
        <dbReference type="ARBA" id="ARBA00012796"/>
    </source>
</evidence>
<dbReference type="GO" id="GO:0030488">
    <property type="term" value="P:tRNA methylation"/>
    <property type="evidence" value="ECO:0007669"/>
    <property type="project" value="InterPro"/>
</dbReference>
<evidence type="ECO:0000256" key="3">
    <source>
        <dbReference type="ARBA" id="ARBA00022603"/>
    </source>
</evidence>
<dbReference type="InterPro" id="IPR049470">
    <property type="entry name" value="TRM61_C"/>
</dbReference>
<dbReference type="PIRSF" id="PIRSF017269">
    <property type="entry name" value="GCD14"/>
    <property type="match status" value="1"/>
</dbReference>
<keyword evidence="13" id="KW-1185">Reference proteome</keyword>
<accession>R7QRE0</accession>
<keyword evidence="3 8" id="KW-0489">Methyltransferase</keyword>
<dbReference type="GO" id="GO:0031515">
    <property type="term" value="C:tRNA (m1A) methyltransferase complex"/>
    <property type="evidence" value="ECO:0007669"/>
    <property type="project" value="UniProtKB-UniRule"/>
</dbReference>
<dbReference type="Proteomes" id="UP000012073">
    <property type="component" value="Unassembled WGS sequence"/>
</dbReference>
<evidence type="ECO:0000256" key="7">
    <source>
        <dbReference type="ARBA" id="ARBA00023242"/>
    </source>
</evidence>
<gene>
    <name evidence="12" type="ORF">CHC_T00007660001</name>
</gene>
<reference evidence="13" key="1">
    <citation type="journal article" date="2013" name="Proc. Natl. Acad. Sci. U.S.A.">
        <title>Genome structure and metabolic features in the red seaweed Chondrus crispus shed light on evolution of the Archaeplastida.</title>
        <authorList>
            <person name="Collen J."/>
            <person name="Porcel B."/>
            <person name="Carre W."/>
            <person name="Ball S.G."/>
            <person name="Chaparro C."/>
            <person name="Tonon T."/>
            <person name="Barbeyron T."/>
            <person name="Michel G."/>
            <person name="Noel B."/>
            <person name="Valentin K."/>
            <person name="Elias M."/>
            <person name="Artiguenave F."/>
            <person name="Arun A."/>
            <person name="Aury J.M."/>
            <person name="Barbosa-Neto J.F."/>
            <person name="Bothwell J.H."/>
            <person name="Bouget F.Y."/>
            <person name="Brillet L."/>
            <person name="Cabello-Hurtado F."/>
            <person name="Capella-Gutierrez S."/>
            <person name="Charrier B."/>
            <person name="Cladiere L."/>
            <person name="Cock J.M."/>
            <person name="Coelho S.M."/>
            <person name="Colleoni C."/>
            <person name="Czjzek M."/>
            <person name="Da Silva C."/>
            <person name="Delage L."/>
            <person name="Denoeud F."/>
            <person name="Deschamps P."/>
            <person name="Dittami S.M."/>
            <person name="Gabaldon T."/>
            <person name="Gachon C.M."/>
            <person name="Groisillier A."/>
            <person name="Herve C."/>
            <person name="Jabbari K."/>
            <person name="Katinka M."/>
            <person name="Kloareg B."/>
            <person name="Kowalczyk N."/>
            <person name="Labadie K."/>
            <person name="Leblanc C."/>
            <person name="Lopez P.J."/>
            <person name="McLachlan D.H."/>
            <person name="Meslet-Cladiere L."/>
            <person name="Moustafa A."/>
            <person name="Nehr Z."/>
            <person name="Nyvall Collen P."/>
            <person name="Panaud O."/>
            <person name="Partensky F."/>
            <person name="Poulain J."/>
            <person name="Rensing S.A."/>
            <person name="Rousvoal S."/>
            <person name="Samson G."/>
            <person name="Symeonidi A."/>
            <person name="Weissenbach J."/>
            <person name="Zambounis A."/>
            <person name="Wincker P."/>
            <person name="Boyen C."/>
        </authorList>
    </citation>
    <scope>NUCLEOTIDE SEQUENCE [LARGE SCALE GENOMIC DNA]</scope>
    <source>
        <strain evidence="13">cv. Stackhouse</strain>
    </source>
</reference>
<feature type="binding site" evidence="9">
    <location>
        <position position="197"/>
    </location>
    <ligand>
        <name>S-adenosyl-L-methionine</name>
        <dbReference type="ChEBI" id="CHEBI:59789"/>
    </ligand>
</feature>
<dbReference type="GO" id="GO:0005634">
    <property type="term" value="C:nucleus"/>
    <property type="evidence" value="ECO:0007669"/>
    <property type="project" value="UniProtKB-SubCell"/>
</dbReference>
<evidence type="ECO:0000256" key="6">
    <source>
        <dbReference type="ARBA" id="ARBA00022694"/>
    </source>
</evidence>
<dbReference type="InterPro" id="IPR029063">
    <property type="entry name" value="SAM-dependent_MTases_sf"/>
</dbReference>
<dbReference type="PANTHER" id="PTHR12133:SF2">
    <property type="entry name" value="TRNA (ADENINE(58)-N(1))-METHYLTRANSFERASE CATALYTIC SUBUNIT TRMT61A"/>
    <property type="match status" value="1"/>
</dbReference>
<evidence type="ECO:0000259" key="11">
    <source>
        <dbReference type="Pfam" id="PF08704"/>
    </source>
</evidence>
<keyword evidence="6 8" id="KW-0819">tRNA processing</keyword>
<comment type="catalytic activity">
    <reaction evidence="8">
        <text>adenosine(58) in tRNA + S-adenosyl-L-methionine = N(1)-methyladenosine(58) in tRNA + S-adenosyl-L-homocysteine + H(+)</text>
        <dbReference type="Rhea" id="RHEA:43152"/>
        <dbReference type="Rhea" id="RHEA-COMP:10365"/>
        <dbReference type="Rhea" id="RHEA-COMP:10366"/>
        <dbReference type="ChEBI" id="CHEBI:15378"/>
        <dbReference type="ChEBI" id="CHEBI:57856"/>
        <dbReference type="ChEBI" id="CHEBI:59789"/>
        <dbReference type="ChEBI" id="CHEBI:74411"/>
        <dbReference type="ChEBI" id="CHEBI:74491"/>
        <dbReference type="EC" id="2.1.1.220"/>
    </reaction>
</comment>
<dbReference type="STRING" id="2769.R7QRE0"/>
<dbReference type="Pfam" id="PF08704">
    <property type="entry name" value="GCD14"/>
    <property type="match status" value="1"/>
</dbReference>
<dbReference type="InterPro" id="IPR014816">
    <property type="entry name" value="tRNA_MeTrfase_Gcd14"/>
</dbReference>
<dbReference type="CDD" id="cd02440">
    <property type="entry name" value="AdoMet_MTases"/>
    <property type="match status" value="1"/>
</dbReference>
<feature type="region of interest" description="Disordered" evidence="10">
    <location>
        <begin position="277"/>
        <end position="306"/>
    </location>
</feature>
<dbReference type="EMBL" id="HG002301">
    <property type="protein sequence ID" value="CDF41047.1"/>
    <property type="molecule type" value="Genomic_DNA"/>
</dbReference>
<proteinExistence type="inferred from homology"/>
<evidence type="ECO:0000313" key="13">
    <source>
        <dbReference type="Proteomes" id="UP000012073"/>
    </source>
</evidence>
<feature type="region of interest" description="Disordered" evidence="10">
    <location>
        <begin position="356"/>
        <end position="392"/>
    </location>
</feature>
<evidence type="ECO:0000313" key="12">
    <source>
        <dbReference type="EMBL" id="CDF41047.1"/>
    </source>
</evidence>
<organism evidence="12 13">
    <name type="scientific">Chondrus crispus</name>
    <name type="common">Carrageen Irish moss</name>
    <name type="synonym">Polymorpha crispa</name>
    <dbReference type="NCBI Taxonomy" id="2769"/>
    <lineage>
        <taxon>Eukaryota</taxon>
        <taxon>Rhodophyta</taxon>
        <taxon>Florideophyceae</taxon>
        <taxon>Rhodymeniophycidae</taxon>
        <taxon>Gigartinales</taxon>
        <taxon>Gigartinaceae</taxon>
        <taxon>Chondrus</taxon>
    </lineage>
</organism>
<keyword evidence="4 8" id="KW-0808">Transferase</keyword>
<dbReference type="Gene3D" id="3.40.50.150">
    <property type="entry name" value="Vaccinia Virus protein VP39"/>
    <property type="match status" value="1"/>
</dbReference>
<evidence type="ECO:0000256" key="10">
    <source>
        <dbReference type="SAM" id="MobiDB-lite"/>
    </source>
</evidence>
<feature type="binding site" evidence="9">
    <location>
        <position position="177"/>
    </location>
    <ligand>
        <name>S-adenosyl-L-methionine</name>
        <dbReference type="ChEBI" id="CHEBI:59789"/>
    </ligand>
</feature>
<dbReference type="Gene3D" id="3.10.330.20">
    <property type="match status" value="1"/>
</dbReference>
<keyword evidence="5 8" id="KW-0949">S-adenosyl-L-methionine</keyword>